<protein>
    <submittedName>
        <fullName evidence="2">Uncharacterized protein</fullName>
    </submittedName>
</protein>
<dbReference type="OrthoDB" id="10584882at2759"/>
<feature type="compositionally biased region" description="Acidic residues" evidence="1">
    <location>
        <begin position="59"/>
        <end position="77"/>
    </location>
</feature>
<organism evidence="2 3">
    <name type="scientific">Puccinia sorghi</name>
    <dbReference type="NCBI Taxonomy" id="27349"/>
    <lineage>
        <taxon>Eukaryota</taxon>
        <taxon>Fungi</taxon>
        <taxon>Dikarya</taxon>
        <taxon>Basidiomycota</taxon>
        <taxon>Pucciniomycotina</taxon>
        <taxon>Pucciniomycetes</taxon>
        <taxon>Pucciniales</taxon>
        <taxon>Pucciniaceae</taxon>
        <taxon>Puccinia</taxon>
    </lineage>
</organism>
<accession>A0A0L6VMQ3</accession>
<evidence type="ECO:0000313" key="3">
    <source>
        <dbReference type="Proteomes" id="UP000037035"/>
    </source>
</evidence>
<evidence type="ECO:0000256" key="1">
    <source>
        <dbReference type="SAM" id="MobiDB-lite"/>
    </source>
</evidence>
<dbReference type="Proteomes" id="UP000037035">
    <property type="component" value="Unassembled WGS sequence"/>
</dbReference>
<feature type="region of interest" description="Disordered" evidence="1">
    <location>
        <begin position="59"/>
        <end position="97"/>
    </location>
</feature>
<sequence>MNTSRLGAKGLIGTLIGYNDELLSYKILGDDGRIIHTKHLTFLDLPSPKTSSFDDEELTFLHEDDSDVSPEAVESDAEITKKPSKSVSEEEESDVDEDIAASLAPNLTRTLRDRTSKVKPVKYSYLTGDPTSFKRAMLSDKKNACLDLQNQAIYLIFS</sequence>
<dbReference type="AlphaFoldDB" id="A0A0L6VMQ3"/>
<keyword evidence="3" id="KW-1185">Reference proteome</keyword>
<dbReference type="VEuPathDB" id="FungiDB:VP01_134g2"/>
<dbReference type="EMBL" id="LAVV01003888">
    <property type="protein sequence ID" value="KNZ61842.1"/>
    <property type="molecule type" value="Genomic_DNA"/>
</dbReference>
<comment type="caution">
    <text evidence="2">The sequence shown here is derived from an EMBL/GenBank/DDBJ whole genome shotgun (WGS) entry which is preliminary data.</text>
</comment>
<evidence type="ECO:0000313" key="2">
    <source>
        <dbReference type="EMBL" id="KNZ61842.1"/>
    </source>
</evidence>
<reference evidence="2 3" key="1">
    <citation type="submission" date="2015-08" db="EMBL/GenBank/DDBJ databases">
        <title>Next Generation Sequencing and Analysis of the Genome of Puccinia sorghi L Schw, the Causal Agent of Maize Common Rust.</title>
        <authorList>
            <person name="Rochi L."/>
            <person name="Burguener G."/>
            <person name="Darino M."/>
            <person name="Turjanski A."/>
            <person name="Kreff E."/>
            <person name="Dieguez M.J."/>
            <person name="Sacco F."/>
        </authorList>
    </citation>
    <scope>NUCLEOTIDE SEQUENCE [LARGE SCALE GENOMIC DNA]</scope>
    <source>
        <strain evidence="2 3">RO10H11247</strain>
    </source>
</reference>
<gene>
    <name evidence="2" type="ORF">VP01_134g2</name>
</gene>
<name>A0A0L6VMQ3_9BASI</name>
<proteinExistence type="predicted"/>